<protein>
    <recommendedName>
        <fullName evidence="3">DUF924 domain-containing protein</fullName>
    </recommendedName>
</protein>
<dbReference type="Pfam" id="PF06041">
    <property type="entry name" value="DUF924"/>
    <property type="match status" value="1"/>
</dbReference>
<dbReference type="InterPro" id="IPR011990">
    <property type="entry name" value="TPR-like_helical_dom_sf"/>
</dbReference>
<reference evidence="1 2" key="1">
    <citation type="submission" date="2019-07" db="EMBL/GenBank/DDBJ databases">
        <title>Whole genome shotgun sequence of Skermanella aerolata NBRC 106429.</title>
        <authorList>
            <person name="Hosoyama A."/>
            <person name="Uohara A."/>
            <person name="Ohji S."/>
            <person name="Ichikawa N."/>
        </authorList>
    </citation>
    <scope>NUCLEOTIDE SEQUENCE [LARGE SCALE GENOMIC DNA]</scope>
    <source>
        <strain evidence="1 2">NBRC 106429</strain>
    </source>
</reference>
<dbReference type="Proteomes" id="UP000321523">
    <property type="component" value="Unassembled WGS sequence"/>
</dbReference>
<sequence length="196" mass="22470">MFPDLSVGCESSTTADDAQAEVARVVEFWQEAGPDLWFAKDAEFDCLFHARFLSWHEKAARDELTSWRHSPCGALALLVLLDQFPRNAFRGTPRMYATDHLARAEAEMAVAAGHDQRVEKDLRVFFYLPFAHSEDWRDQERSVDLVRHLGEPDLSHARRHRDIIGRFGRFPHRNPILGRAMTDEEQRYLDGGGYAG</sequence>
<dbReference type="AlphaFoldDB" id="A0A512E366"/>
<dbReference type="RefSeq" id="WP_044437033.1">
    <property type="nucleotide sequence ID" value="NZ_BJYZ01000065.1"/>
</dbReference>
<keyword evidence="2" id="KW-1185">Reference proteome</keyword>
<evidence type="ECO:0000313" key="1">
    <source>
        <dbReference type="EMBL" id="GEO43162.1"/>
    </source>
</evidence>
<dbReference type="Gene3D" id="1.20.58.320">
    <property type="entry name" value="TPR-like"/>
    <property type="match status" value="1"/>
</dbReference>
<dbReference type="EMBL" id="BJYZ01000065">
    <property type="protein sequence ID" value="GEO43162.1"/>
    <property type="molecule type" value="Genomic_DNA"/>
</dbReference>
<dbReference type="Gene3D" id="1.25.40.10">
    <property type="entry name" value="Tetratricopeptide repeat domain"/>
    <property type="match status" value="1"/>
</dbReference>
<dbReference type="SUPFAM" id="SSF48452">
    <property type="entry name" value="TPR-like"/>
    <property type="match status" value="1"/>
</dbReference>
<name>A0A512E366_9PROT</name>
<comment type="caution">
    <text evidence="1">The sequence shown here is derived from an EMBL/GenBank/DDBJ whole genome shotgun (WGS) entry which is preliminary data.</text>
</comment>
<dbReference type="OrthoDB" id="7593450at2"/>
<gene>
    <name evidence="1" type="ORF">SAE02_73100</name>
</gene>
<evidence type="ECO:0008006" key="3">
    <source>
        <dbReference type="Google" id="ProtNLM"/>
    </source>
</evidence>
<proteinExistence type="predicted"/>
<accession>A0A512E366</accession>
<dbReference type="InterPro" id="IPR010323">
    <property type="entry name" value="DUF924"/>
</dbReference>
<organism evidence="1 2">
    <name type="scientific">Skermanella aerolata</name>
    <dbReference type="NCBI Taxonomy" id="393310"/>
    <lineage>
        <taxon>Bacteria</taxon>
        <taxon>Pseudomonadati</taxon>
        <taxon>Pseudomonadota</taxon>
        <taxon>Alphaproteobacteria</taxon>
        <taxon>Rhodospirillales</taxon>
        <taxon>Azospirillaceae</taxon>
        <taxon>Skermanella</taxon>
    </lineage>
</organism>
<evidence type="ECO:0000313" key="2">
    <source>
        <dbReference type="Proteomes" id="UP000321523"/>
    </source>
</evidence>